<dbReference type="EMBL" id="CWGJ01000019">
    <property type="protein sequence ID" value="CRX38759.1"/>
    <property type="molecule type" value="Genomic_DNA"/>
</dbReference>
<evidence type="ECO:0000313" key="2">
    <source>
        <dbReference type="Proteomes" id="UP000220251"/>
    </source>
</evidence>
<dbReference type="AlphaFoldDB" id="A0A0H5DSK1"/>
<protein>
    <recommendedName>
        <fullName evidence="3">NodB homology domain-containing protein</fullName>
    </recommendedName>
</protein>
<accession>A0A0H5DSK1</accession>
<gene>
    <name evidence="1" type="ORF">ELAC_1423</name>
</gene>
<dbReference type="GO" id="GO:0005975">
    <property type="term" value="P:carbohydrate metabolic process"/>
    <property type="evidence" value="ECO:0007669"/>
    <property type="project" value="InterPro"/>
</dbReference>
<evidence type="ECO:0008006" key="3">
    <source>
        <dbReference type="Google" id="ProtNLM"/>
    </source>
</evidence>
<dbReference type="OrthoDB" id="1550751at2"/>
<name>A0A0H5DSK1_9BACT</name>
<dbReference type="RefSeq" id="WP_098038623.1">
    <property type="nucleotide sequence ID" value="NZ_CWGJ01000019.1"/>
</dbReference>
<evidence type="ECO:0000313" key="1">
    <source>
        <dbReference type="EMBL" id="CRX38759.1"/>
    </source>
</evidence>
<dbReference type="Proteomes" id="UP000220251">
    <property type="component" value="Unassembled WGS sequence"/>
</dbReference>
<organism evidence="1 2">
    <name type="scientific">Estrella lausannensis</name>
    <dbReference type="NCBI Taxonomy" id="483423"/>
    <lineage>
        <taxon>Bacteria</taxon>
        <taxon>Pseudomonadati</taxon>
        <taxon>Chlamydiota</taxon>
        <taxon>Chlamydiia</taxon>
        <taxon>Parachlamydiales</taxon>
        <taxon>Candidatus Criblamydiaceae</taxon>
        <taxon>Estrella</taxon>
    </lineage>
</organism>
<keyword evidence="2" id="KW-1185">Reference proteome</keyword>
<dbReference type="InterPro" id="IPR011330">
    <property type="entry name" value="Glyco_hydro/deAcase_b/a-brl"/>
</dbReference>
<sequence length="420" mass="48118">MLLTEDQKALTLEEALALEAFCSFVGLSADLKHLLRPIPVTLREMLFRKEEFQPQEVDQWGNFEYAYSQNAKKGLLWSAEVDRFAKEERVRLTNEGVKLEPLWPKGFRFALVLTHDVDHLDIRETTPLLFRSLKKAALAEDLDSTSRLKLIAKSAAKGLLRKPKRVHDMTGTLEASVRIENKFGVKSSYFFTVFPLTKVSRYDCLYQTKDRVFFEGKSAKLSDVICKLKDAGFDIGLHGSYFSAVEPHLLKEQKERLEHELKMPIVTARQHWLHFKMPLTPSLIADAGITADTTLGYNRNVGYRAGTGYPFFFYDYERQKKISLLEVPMILQDGALIGSNALEYSPKGSLEIVKRFIDDAESLEGCLTLLFHPDIFLKSGMEDLYENIIRYALQKGAWVTDLKSVSSHWEKRLKKLEGRH</sequence>
<dbReference type="Gene3D" id="3.20.20.370">
    <property type="entry name" value="Glycoside hydrolase/deacetylase"/>
    <property type="match status" value="1"/>
</dbReference>
<dbReference type="SUPFAM" id="SSF88713">
    <property type="entry name" value="Glycoside hydrolase/deacetylase"/>
    <property type="match status" value="1"/>
</dbReference>
<dbReference type="CDD" id="cd10931">
    <property type="entry name" value="CE4_u7"/>
    <property type="match status" value="1"/>
</dbReference>
<proteinExistence type="predicted"/>
<reference evidence="2" key="1">
    <citation type="submission" date="2015-06" db="EMBL/GenBank/DDBJ databases">
        <authorList>
            <person name="Bertelli C."/>
        </authorList>
    </citation>
    <scope>NUCLEOTIDE SEQUENCE [LARGE SCALE GENOMIC DNA]</scope>
    <source>
        <strain evidence="2">CRIB-30</strain>
    </source>
</reference>